<keyword evidence="3" id="KW-0812">Transmembrane</keyword>
<evidence type="ECO:0000256" key="3">
    <source>
        <dbReference type="SAM" id="Phobius"/>
    </source>
</evidence>
<proteinExistence type="predicted"/>
<keyword evidence="3" id="KW-1133">Transmembrane helix</keyword>
<evidence type="ECO:0000313" key="5">
    <source>
        <dbReference type="Proteomes" id="UP000094527"/>
    </source>
</evidence>
<reference evidence="4 5" key="1">
    <citation type="journal article" date="2016" name="Genome Biol. Evol.">
        <title>Gene Family Evolution Reflects Adaptation to Soil Environmental Stressors in the Genome of the Collembolan Orchesella cincta.</title>
        <authorList>
            <person name="Faddeeva-Vakhrusheva A."/>
            <person name="Derks M.F."/>
            <person name="Anvar S.Y."/>
            <person name="Agamennone V."/>
            <person name="Suring W."/>
            <person name="Smit S."/>
            <person name="van Straalen N.M."/>
            <person name="Roelofs D."/>
        </authorList>
    </citation>
    <scope>NUCLEOTIDE SEQUENCE [LARGE SCALE GENOMIC DNA]</scope>
    <source>
        <tissue evidence="4">Mixed pool</tissue>
    </source>
</reference>
<keyword evidence="3" id="KW-0472">Membrane</keyword>
<keyword evidence="1" id="KW-0175">Coiled coil</keyword>
<name>A0A1D2MA42_ORCCI</name>
<keyword evidence="5" id="KW-1185">Reference proteome</keyword>
<feature type="region of interest" description="Disordered" evidence="2">
    <location>
        <begin position="1"/>
        <end position="30"/>
    </location>
</feature>
<evidence type="ECO:0000256" key="1">
    <source>
        <dbReference type="SAM" id="Coils"/>
    </source>
</evidence>
<comment type="caution">
    <text evidence="4">The sequence shown here is derived from an EMBL/GenBank/DDBJ whole genome shotgun (WGS) entry which is preliminary data.</text>
</comment>
<feature type="coiled-coil region" evidence="1">
    <location>
        <begin position="92"/>
        <end position="126"/>
    </location>
</feature>
<evidence type="ECO:0000313" key="4">
    <source>
        <dbReference type="EMBL" id="ODM89811.1"/>
    </source>
</evidence>
<sequence>MGNVPSHPVVVGNSEGLSDSDPLPPGVSEGIAVEREVELGDNPTDDEEDEIEKEEVVVYLRNENPADPGEQSRLQERNEELTELLRFAGIRIVQLEFQRRQGENDLRQVELQWRQAELERDQTELRLLETRHQLNQVKIARIKDQINEIKANNRILWGFLAGLILGGAYMTLIMQIRK</sequence>
<dbReference type="EMBL" id="LJIJ01002346">
    <property type="protein sequence ID" value="ODM89811.1"/>
    <property type="molecule type" value="Genomic_DNA"/>
</dbReference>
<evidence type="ECO:0000256" key="2">
    <source>
        <dbReference type="SAM" id="MobiDB-lite"/>
    </source>
</evidence>
<organism evidence="4 5">
    <name type="scientific">Orchesella cincta</name>
    <name type="common">Springtail</name>
    <name type="synonym">Podura cincta</name>
    <dbReference type="NCBI Taxonomy" id="48709"/>
    <lineage>
        <taxon>Eukaryota</taxon>
        <taxon>Metazoa</taxon>
        <taxon>Ecdysozoa</taxon>
        <taxon>Arthropoda</taxon>
        <taxon>Hexapoda</taxon>
        <taxon>Collembola</taxon>
        <taxon>Entomobryomorpha</taxon>
        <taxon>Entomobryoidea</taxon>
        <taxon>Orchesellidae</taxon>
        <taxon>Orchesellinae</taxon>
        <taxon>Orchesella</taxon>
    </lineage>
</organism>
<dbReference type="AlphaFoldDB" id="A0A1D2MA42"/>
<feature type="transmembrane region" description="Helical" evidence="3">
    <location>
        <begin position="155"/>
        <end position="174"/>
    </location>
</feature>
<protein>
    <submittedName>
        <fullName evidence="4">Uncharacterized protein</fullName>
    </submittedName>
</protein>
<dbReference type="Proteomes" id="UP000094527">
    <property type="component" value="Unassembled WGS sequence"/>
</dbReference>
<gene>
    <name evidence="4" type="ORF">Ocin01_16869</name>
</gene>
<accession>A0A1D2MA42</accession>